<dbReference type="Pfam" id="PF03663">
    <property type="entry name" value="Glyco_hydro_76"/>
    <property type="match status" value="1"/>
</dbReference>
<dbReference type="InterPro" id="IPR053169">
    <property type="entry name" value="MUG_Protein"/>
</dbReference>
<proteinExistence type="predicted"/>
<accession>A0A072P946</accession>
<evidence type="ECO:0008006" key="4">
    <source>
        <dbReference type="Google" id="ProtNLM"/>
    </source>
</evidence>
<dbReference type="Proteomes" id="UP000027920">
    <property type="component" value="Unassembled WGS sequence"/>
</dbReference>
<evidence type="ECO:0000256" key="1">
    <source>
        <dbReference type="SAM" id="SignalP"/>
    </source>
</evidence>
<dbReference type="GO" id="GO:0005975">
    <property type="term" value="P:carbohydrate metabolic process"/>
    <property type="evidence" value="ECO:0007669"/>
    <property type="project" value="InterPro"/>
</dbReference>
<protein>
    <recommendedName>
        <fullName evidence="4">Glycosyl hydrolase</fullName>
    </recommendedName>
</protein>
<dbReference type="PANTHER" id="PTHR47791">
    <property type="entry name" value="MEIOTICALLY UP-REGULATED GENE 191 PROTEIN"/>
    <property type="match status" value="1"/>
</dbReference>
<dbReference type="VEuPathDB" id="FungiDB:A1O9_06838"/>
<comment type="caution">
    <text evidence="2">The sequence shown here is derived from an EMBL/GenBank/DDBJ whole genome shotgun (WGS) entry which is preliminary data.</text>
</comment>
<dbReference type="PANTHER" id="PTHR47791:SF2">
    <property type="entry name" value="ENDO MANNANASE, GH76 FAMILY (EUROFUNG)"/>
    <property type="match status" value="1"/>
</dbReference>
<dbReference type="AlphaFoldDB" id="A0A072P946"/>
<dbReference type="STRING" id="1182545.A0A072P946"/>
<dbReference type="InterPro" id="IPR008928">
    <property type="entry name" value="6-hairpin_glycosidase_sf"/>
</dbReference>
<dbReference type="InterPro" id="IPR005198">
    <property type="entry name" value="Glyco_hydro_76"/>
</dbReference>
<keyword evidence="3" id="KW-1185">Reference proteome</keyword>
<reference evidence="2 3" key="1">
    <citation type="submission" date="2013-03" db="EMBL/GenBank/DDBJ databases">
        <title>The Genome Sequence of Exophiala aquamarina CBS 119918.</title>
        <authorList>
            <consortium name="The Broad Institute Genomics Platform"/>
            <person name="Cuomo C."/>
            <person name="de Hoog S."/>
            <person name="Gorbushina A."/>
            <person name="Walker B."/>
            <person name="Young S.K."/>
            <person name="Zeng Q."/>
            <person name="Gargeya S."/>
            <person name="Fitzgerald M."/>
            <person name="Haas B."/>
            <person name="Abouelleil A."/>
            <person name="Allen A.W."/>
            <person name="Alvarado L."/>
            <person name="Arachchi H.M."/>
            <person name="Berlin A.M."/>
            <person name="Chapman S.B."/>
            <person name="Gainer-Dewar J."/>
            <person name="Goldberg J."/>
            <person name="Griggs A."/>
            <person name="Gujja S."/>
            <person name="Hansen M."/>
            <person name="Howarth C."/>
            <person name="Imamovic A."/>
            <person name="Ireland A."/>
            <person name="Larimer J."/>
            <person name="McCowan C."/>
            <person name="Murphy C."/>
            <person name="Pearson M."/>
            <person name="Poon T.W."/>
            <person name="Priest M."/>
            <person name="Roberts A."/>
            <person name="Saif S."/>
            <person name="Shea T."/>
            <person name="Sisk P."/>
            <person name="Sykes S."/>
            <person name="Wortman J."/>
            <person name="Nusbaum C."/>
            <person name="Birren B."/>
        </authorList>
    </citation>
    <scope>NUCLEOTIDE SEQUENCE [LARGE SCALE GENOMIC DNA]</scope>
    <source>
        <strain evidence="2 3">CBS 119918</strain>
    </source>
</reference>
<dbReference type="OrthoDB" id="4104179at2759"/>
<dbReference type="Gene3D" id="1.50.10.20">
    <property type="match status" value="1"/>
</dbReference>
<dbReference type="EMBL" id="AMGV01000005">
    <property type="protein sequence ID" value="KEF56649.1"/>
    <property type="molecule type" value="Genomic_DNA"/>
</dbReference>
<feature type="signal peptide" evidence="1">
    <location>
        <begin position="1"/>
        <end position="18"/>
    </location>
</feature>
<organism evidence="2 3">
    <name type="scientific">Exophiala aquamarina CBS 119918</name>
    <dbReference type="NCBI Taxonomy" id="1182545"/>
    <lineage>
        <taxon>Eukaryota</taxon>
        <taxon>Fungi</taxon>
        <taxon>Dikarya</taxon>
        <taxon>Ascomycota</taxon>
        <taxon>Pezizomycotina</taxon>
        <taxon>Eurotiomycetes</taxon>
        <taxon>Chaetothyriomycetidae</taxon>
        <taxon>Chaetothyriales</taxon>
        <taxon>Herpotrichiellaceae</taxon>
        <taxon>Exophiala</taxon>
    </lineage>
</organism>
<dbReference type="GeneID" id="25281753"/>
<name>A0A072P946_9EURO</name>
<dbReference type="SUPFAM" id="SSF48208">
    <property type="entry name" value="Six-hairpin glycosidases"/>
    <property type="match status" value="1"/>
</dbReference>
<keyword evidence="1" id="KW-0732">Signal</keyword>
<evidence type="ECO:0000313" key="3">
    <source>
        <dbReference type="Proteomes" id="UP000027920"/>
    </source>
</evidence>
<dbReference type="RefSeq" id="XP_013259239.1">
    <property type="nucleotide sequence ID" value="XM_013403785.1"/>
</dbReference>
<sequence>MRLLTVPTLLCCARLAQSGIIERTWRESPETYLATNDGQQEAFPNIRAGAGEAVARSHLPPSLRDTLDAIEVMQDTYFDLFSGTWPDAIDWTAAVIGTHVSATLSSIIASIDISSIASCSDLVSWQNTIDRYFAHTSIFYFGENAFSLRNQAFDDMLWVVLGWLENVKFVELYSLKHWDFVQSGHRSLSPAGWHGLQFTPMAAHRARVFYDLASNGWDDSLCGGGMTWNPYLTPYKNAITNELFTAASIAMYLYFPGDNNTSPYMTQGQYDYAKPHDALHLENAVKSYKWLRESQMTDDASGLYQDGFHISGWRRYPNGTINPGTEQCDELDPMVYTYNQGVILSASRGLWIATGARSYLDDGHALVDNVVKATGWPNTDATWAGLGRGGVLEEFCDHGGYCSQNGQTFKGIFFHHLSEFCRPLWPQEEAFTSAEGTQFDEEVYQYHLSRCSAYEKWISHNAAAASATKDGHGRFGMWWKFEEPSQDTMSIIEQSTTLAPGVIDYLNPVPNSWPPQPIHGTDTNDRGRGRTVETQSGGLAVLRAKWNWEAHLSQISA</sequence>
<dbReference type="HOGENOM" id="CLU_021766_1_0_1"/>
<gene>
    <name evidence="2" type="ORF">A1O9_06838</name>
</gene>
<evidence type="ECO:0000313" key="2">
    <source>
        <dbReference type="EMBL" id="KEF56649.1"/>
    </source>
</evidence>
<feature type="chain" id="PRO_5001683313" description="Glycosyl hydrolase" evidence="1">
    <location>
        <begin position="19"/>
        <end position="557"/>
    </location>
</feature>